<dbReference type="KEGG" id="sjp:SJA_C1-05650"/>
<dbReference type="HOGENOM" id="CLU_2234858_0_0_5"/>
<sequence>MTPMDGPRGASAGEARHRERGRKGPSPARRRGEFGSHFSDVYRERRIQLPESSSRKRNRKESQEYIGRCFQQHCDAASTSFGLLPPPANRSMLRRLIHFRHRCTA</sequence>
<proteinExistence type="predicted"/>
<organism evidence="2 3">
    <name type="scientific">Sphingobium indicum (strain DSM 16413 / CCM 7287 / MTCC 6362 / UT26 / NBRC 101211 / UT26S)</name>
    <name type="common">Sphingobium japonicum</name>
    <dbReference type="NCBI Taxonomy" id="452662"/>
    <lineage>
        <taxon>Bacteria</taxon>
        <taxon>Pseudomonadati</taxon>
        <taxon>Pseudomonadota</taxon>
        <taxon>Alphaproteobacteria</taxon>
        <taxon>Sphingomonadales</taxon>
        <taxon>Sphingomonadaceae</taxon>
        <taxon>Sphingobium</taxon>
    </lineage>
</organism>
<evidence type="ECO:0000313" key="2">
    <source>
        <dbReference type="EMBL" id="BAI95399.1"/>
    </source>
</evidence>
<protein>
    <submittedName>
        <fullName evidence="2">Uncharacterized protein</fullName>
    </submittedName>
</protein>
<name>D4YYG7_SPHIU</name>
<dbReference type="Proteomes" id="UP000007753">
    <property type="component" value="Chromosome 1"/>
</dbReference>
<dbReference type="EMBL" id="AP010803">
    <property type="protein sequence ID" value="BAI95399.1"/>
    <property type="molecule type" value="Genomic_DNA"/>
</dbReference>
<keyword evidence="3" id="KW-1185">Reference proteome</keyword>
<reference evidence="2 3" key="1">
    <citation type="journal article" date="2010" name="J. Bacteriol.">
        <title>Complete genome sequence of the representative gamma-hexachlorocyclohexane-degrading bacterium Sphingobium japonicum UT26.</title>
        <authorList>
            <person name="Nagata Y."/>
            <person name="Ohtsubo Y."/>
            <person name="Endo R."/>
            <person name="Ichikawa N."/>
            <person name="Ankai A."/>
            <person name="Oguchi A."/>
            <person name="Fukui S."/>
            <person name="Fujita N."/>
            <person name="Tsuda M."/>
        </authorList>
    </citation>
    <scope>NUCLEOTIDE SEQUENCE [LARGE SCALE GENOMIC DNA]</scope>
    <source>
        <strain evidence="3">DSM 16413 / CCM 7287 / MTCC 6362 / UT26 / NBRC 101211 / UT26S</strain>
    </source>
</reference>
<evidence type="ECO:0000313" key="3">
    <source>
        <dbReference type="Proteomes" id="UP000007753"/>
    </source>
</evidence>
<evidence type="ECO:0000256" key="1">
    <source>
        <dbReference type="SAM" id="MobiDB-lite"/>
    </source>
</evidence>
<dbReference type="AlphaFoldDB" id="D4YYG7"/>
<feature type="region of interest" description="Disordered" evidence="1">
    <location>
        <begin position="1"/>
        <end position="63"/>
    </location>
</feature>
<accession>D4YYG7</accession>
<gene>
    <name evidence="2" type="ordered locus">SJA_C1-05650</name>
</gene>
<feature type="compositionally biased region" description="Basic and acidic residues" evidence="1">
    <location>
        <begin position="30"/>
        <end position="48"/>
    </location>
</feature>